<feature type="compositionally biased region" description="Polar residues" evidence="5">
    <location>
        <begin position="96"/>
        <end position="106"/>
    </location>
</feature>
<keyword evidence="1" id="KW-0479">Metal-binding</keyword>
<comment type="caution">
    <text evidence="7">The sequence shown here is derived from an EMBL/GenBank/DDBJ whole genome shotgun (WGS) entry which is preliminary data.</text>
</comment>
<evidence type="ECO:0000256" key="5">
    <source>
        <dbReference type="SAM" id="MobiDB-lite"/>
    </source>
</evidence>
<gene>
    <name evidence="7" type="ORF">CYCCA115_LOCUS18965</name>
</gene>
<reference evidence="7" key="1">
    <citation type="submission" date="2023-08" db="EMBL/GenBank/DDBJ databases">
        <authorList>
            <person name="Audoor S."/>
            <person name="Bilcke G."/>
        </authorList>
    </citation>
    <scope>NUCLEOTIDE SEQUENCE</scope>
</reference>
<dbReference type="InterPro" id="IPR011011">
    <property type="entry name" value="Znf_FYVE_PHD"/>
</dbReference>
<dbReference type="InterPro" id="IPR036770">
    <property type="entry name" value="Ankyrin_rpt-contain_sf"/>
</dbReference>
<sequence length="661" mass="72378">MVFNAVTEDWVAFAEDDDIGDTRIDLFTRSKVEPMRVAPNRPESPTKRYMKSDASTASSWMKKPINTNASWAPVAPPPESREPIALTRQHRPPRNPTSSPRHMQTTSLSPHPLVSSSDSSSDGRPVARGRAAAPPPTSRRGRSTSRSRPAAPAPRASSRARSSSRTRQTTNQRDRSSSRTRQATVQHRDRSSSRTRQSTSHRGRSSSSQRRTSNGAHPSQNRRRSRSSSRTRIQTSTIQQRSGPQANGNRPPPSTARTRGLVKATVSGSASVGPGLPRHSNPLTSPNGAHLDDNASFKSFDVNIGRDISFGRTKSARSLNGPVGPGDNVAILTKRPEPIHPRILLTATVYHNTATNLWIATINTNQKGVSKNPSTASKFLKAFSFGTEKEARESAIANAPPKMLPFSDNPNCFSCNTKFSMFRRPSHCRNCGTCVCSSCTVSWSSASIPETYNLKKQSQVKICKSCNTMSASFRKALLAGNYEEAIALYGSGNVNLRVPFPAALKKGEVMHPIHCAAQGGNINILRWLLEDHYCPIKRVVKSSSSKKGDKSDVMIRTSKDRTVLSIAMASMNVDMIRYLVVDCAVSIYEAKDLKAALRSLEAALHILPSPLDVLEIHDDPVEHRWDTGTYNEEMSIGSSFADLSRVDDATVGSRRSSRGFH</sequence>
<dbReference type="PANTHER" id="PTHR46280">
    <property type="entry name" value="PLECKSTRIN HOMOLOGY DOMAIN-CONTAINING FAMILY F MEMBER 2-RELATED"/>
    <property type="match status" value="1"/>
</dbReference>
<feature type="compositionally biased region" description="Polar residues" evidence="5">
    <location>
        <begin position="53"/>
        <end position="70"/>
    </location>
</feature>
<feature type="compositionally biased region" description="Low complexity" evidence="5">
    <location>
        <begin position="146"/>
        <end position="171"/>
    </location>
</feature>
<evidence type="ECO:0000313" key="8">
    <source>
        <dbReference type="Proteomes" id="UP001295423"/>
    </source>
</evidence>
<accession>A0AAD2JLL0</accession>
<dbReference type="PROSITE" id="PS50178">
    <property type="entry name" value="ZF_FYVE"/>
    <property type="match status" value="1"/>
</dbReference>
<dbReference type="Pfam" id="PF01363">
    <property type="entry name" value="FYVE"/>
    <property type="match status" value="1"/>
</dbReference>
<dbReference type="Gene3D" id="3.30.40.10">
    <property type="entry name" value="Zinc/RING finger domain, C3HC4 (zinc finger)"/>
    <property type="match status" value="1"/>
</dbReference>
<evidence type="ECO:0000256" key="4">
    <source>
        <dbReference type="PROSITE-ProRule" id="PRU00091"/>
    </source>
</evidence>
<proteinExistence type="predicted"/>
<dbReference type="SUPFAM" id="SSF57903">
    <property type="entry name" value="FYVE/PHD zinc finger"/>
    <property type="match status" value="1"/>
</dbReference>
<feature type="compositionally biased region" description="Low complexity" evidence="5">
    <location>
        <begin position="107"/>
        <end position="132"/>
    </location>
</feature>
<dbReference type="AlphaFoldDB" id="A0AAD2JLL0"/>
<feature type="compositionally biased region" description="Basic residues" evidence="5">
    <location>
        <begin position="220"/>
        <end position="229"/>
    </location>
</feature>
<dbReference type="EMBL" id="CAKOGP040002080">
    <property type="protein sequence ID" value="CAJ1960951.1"/>
    <property type="molecule type" value="Genomic_DNA"/>
</dbReference>
<keyword evidence="8" id="KW-1185">Reference proteome</keyword>
<dbReference type="Pfam" id="PF00023">
    <property type="entry name" value="Ank"/>
    <property type="match status" value="1"/>
</dbReference>
<name>A0AAD2JLL0_9STRA</name>
<protein>
    <recommendedName>
        <fullName evidence="6">FYVE-type domain-containing protein</fullName>
    </recommendedName>
</protein>
<dbReference type="GO" id="GO:0008270">
    <property type="term" value="F:zinc ion binding"/>
    <property type="evidence" value="ECO:0007669"/>
    <property type="project" value="UniProtKB-KW"/>
</dbReference>
<dbReference type="InterPro" id="IPR000306">
    <property type="entry name" value="Znf_FYVE"/>
</dbReference>
<feature type="domain" description="FYVE-type" evidence="6">
    <location>
        <begin position="406"/>
        <end position="471"/>
    </location>
</feature>
<evidence type="ECO:0000313" key="7">
    <source>
        <dbReference type="EMBL" id="CAJ1960951.1"/>
    </source>
</evidence>
<dbReference type="InterPro" id="IPR051765">
    <property type="entry name" value="PH_domain-containing_F"/>
</dbReference>
<dbReference type="PANTHER" id="PTHR46280:SF3">
    <property type="entry name" value="PLECKSTRIN HOMOLOGY DOMAIN-CONTAINING FAMILY F MEMBER 1 HOMOLOG"/>
    <property type="match status" value="1"/>
</dbReference>
<feature type="compositionally biased region" description="Low complexity" evidence="5">
    <location>
        <begin position="230"/>
        <end position="242"/>
    </location>
</feature>
<dbReference type="InterPro" id="IPR017455">
    <property type="entry name" value="Znf_FYVE-rel"/>
</dbReference>
<dbReference type="SUPFAM" id="SSF140860">
    <property type="entry name" value="Pseudo ankyrin repeat-like"/>
    <property type="match status" value="1"/>
</dbReference>
<evidence type="ECO:0000256" key="1">
    <source>
        <dbReference type="ARBA" id="ARBA00022723"/>
    </source>
</evidence>
<keyword evidence="2 4" id="KW-0863">Zinc-finger</keyword>
<dbReference type="SMART" id="SM00064">
    <property type="entry name" value="FYVE"/>
    <property type="match status" value="1"/>
</dbReference>
<evidence type="ECO:0000256" key="2">
    <source>
        <dbReference type="ARBA" id="ARBA00022771"/>
    </source>
</evidence>
<dbReference type="Proteomes" id="UP001295423">
    <property type="component" value="Unassembled WGS sequence"/>
</dbReference>
<evidence type="ECO:0000256" key="3">
    <source>
        <dbReference type="ARBA" id="ARBA00022833"/>
    </source>
</evidence>
<dbReference type="InterPro" id="IPR013083">
    <property type="entry name" value="Znf_RING/FYVE/PHD"/>
</dbReference>
<dbReference type="InterPro" id="IPR002110">
    <property type="entry name" value="Ankyrin_rpt"/>
</dbReference>
<evidence type="ECO:0000259" key="6">
    <source>
        <dbReference type="PROSITE" id="PS50178"/>
    </source>
</evidence>
<feature type="region of interest" description="Disordered" evidence="5">
    <location>
        <begin position="35"/>
        <end position="290"/>
    </location>
</feature>
<organism evidence="7 8">
    <name type="scientific">Cylindrotheca closterium</name>
    <dbReference type="NCBI Taxonomy" id="2856"/>
    <lineage>
        <taxon>Eukaryota</taxon>
        <taxon>Sar</taxon>
        <taxon>Stramenopiles</taxon>
        <taxon>Ochrophyta</taxon>
        <taxon>Bacillariophyta</taxon>
        <taxon>Bacillariophyceae</taxon>
        <taxon>Bacillariophycidae</taxon>
        <taxon>Bacillariales</taxon>
        <taxon>Bacillariaceae</taxon>
        <taxon>Cylindrotheca</taxon>
    </lineage>
</organism>
<dbReference type="CDD" id="cd00065">
    <property type="entry name" value="FYVE_like_SF"/>
    <property type="match status" value="1"/>
</dbReference>
<dbReference type="Gene3D" id="1.25.40.20">
    <property type="entry name" value="Ankyrin repeat-containing domain"/>
    <property type="match status" value="1"/>
</dbReference>
<keyword evidence="3" id="KW-0862">Zinc</keyword>